<dbReference type="EMBL" id="JACGWN010000011">
    <property type="protein sequence ID" value="KAL0422623.1"/>
    <property type="molecule type" value="Genomic_DNA"/>
</dbReference>
<gene>
    <name evidence="1" type="ORF">Slati_3285200</name>
</gene>
<accession>A0AAW2V0V0</accession>
<name>A0AAW2V0V0_9LAMI</name>
<dbReference type="PANTHER" id="PTHR33103:SF27">
    <property type="entry name" value="OS04G0594700 PROTEIN"/>
    <property type="match status" value="1"/>
</dbReference>
<dbReference type="PANTHER" id="PTHR33103">
    <property type="entry name" value="OS01G0153900 PROTEIN"/>
    <property type="match status" value="1"/>
</dbReference>
<dbReference type="AlphaFoldDB" id="A0AAW2V0V0"/>
<comment type="caution">
    <text evidence="1">The sequence shown here is derived from an EMBL/GenBank/DDBJ whole genome shotgun (WGS) entry which is preliminary data.</text>
</comment>
<sequence length="412" mass="45254">MSESEGVKLSLRVVMNKEENKVLFAEVDNSFADVLLSFLTLPLGTIVRLLLKHKAEGAPIVGSLSTLYQGLANLDSSNFWTSKLMLLNPINLFEPQCRKLKLNIDDSEPIKGVEKCFCGGLLDTEVTLETTDSNDAGVFAKDKASFLISDDLQIVPNLAGSGIKILNDLEIRDIDGLKERTVVVGFKEILDLFEGSLVSRTPLTDLVLGRSQVISAAVKPDLVVSLGWITEEASSKRVIVKAFIQKATNRVILVEAEDDFVNFLFSPLTLPLVKVAAYFLKNKMFPLTENDQPALYVNREHPTQKCYLTNSASEEHSVTCRPVLFKDMNEKESGVKVPTFMVTDDLVVTPSSVMSGFSILTGLKIPLSDVEEQAFEIGSEEALSIIKACLTSTSALTNGLKPFMKGQLKQEK</sequence>
<protein>
    <recommendedName>
        <fullName evidence="2">DUF674 family protein</fullName>
    </recommendedName>
</protein>
<organism evidence="1">
    <name type="scientific">Sesamum latifolium</name>
    <dbReference type="NCBI Taxonomy" id="2727402"/>
    <lineage>
        <taxon>Eukaryota</taxon>
        <taxon>Viridiplantae</taxon>
        <taxon>Streptophyta</taxon>
        <taxon>Embryophyta</taxon>
        <taxon>Tracheophyta</taxon>
        <taxon>Spermatophyta</taxon>
        <taxon>Magnoliopsida</taxon>
        <taxon>eudicotyledons</taxon>
        <taxon>Gunneridae</taxon>
        <taxon>Pentapetalae</taxon>
        <taxon>asterids</taxon>
        <taxon>lamiids</taxon>
        <taxon>Lamiales</taxon>
        <taxon>Pedaliaceae</taxon>
        <taxon>Sesamum</taxon>
    </lineage>
</organism>
<reference evidence="1" key="2">
    <citation type="journal article" date="2024" name="Plant">
        <title>Genomic evolution and insights into agronomic trait innovations of Sesamum species.</title>
        <authorList>
            <person name="Miao H."/>
            <person name="Wang L."/>
            <person name="Qu L."/>
            <person name="Liu H."/>
            <person name="Sun Y."/>
            <person name="Le M."/>
            <person name="Wang Q."/>
            <person name="Wei S."/>
            <person name="Zheng Y."/>
            <person name="Lin W."/>
            <person name="Duan Y."/>
            <person name="Cao H."/>
            <person name="Xiong S."/>
            <person name="Wang X."/>
            <person name="Wei L."/>
            <person name="Li C."/>
            <person name="Ma Q."/>
            <person name="Ju M."/>
            <person name="Zhao R."/>
            <person name="Li G."/>
            <person name="Mu C."/>
            <person name="Tian Q."/>
            <person name="Mei H."/>
            <person name="Zhang T."/>
            <person name="Gao T."/>
            <person name="Zhang H."/>
        </authorList>
    </citation>
    <scope>NUCLEOTIDE SEQUENCE</scope>
    <source>
        <strain evidence="1">KEN1</strain>
    </source>
</reference>
<evidence type="ECO:0000313" key="1">
    <source>
        <dbReference type="EMBL" id="KAL0422623.1"/>
    </source>
</evidence>
<reference evidence="1" key="1">
    <citation type="submission" date="2020-06" db="EMBL/GenBank/DDBJ databases">
        <authorList>
            <person name="Li T."/>
            <person name="Hu X."/>
            <person name="Zhang T."/>
            <person name="Song X."/>
            <person name="Zhang H."/>
            <person name="Dai N."/>
            <person name="Sheng W."/>
            <person name="Hou X."/>
            <person name="Wei L."/>
        </authorList>
    </citation>
    <scope>NUCLEOTIDE SEQUENCE</scope>
    <source>
        <strain evidence="1">KEN1</strain>
        <tissue evidence="1">Leaf</tissue>
    </source>
</reference>
<dbReference type="InterPro" id="IPR007750">
    <property type="entry name" value="DUF674"/>
</dbReference>
<proteinExistence type="predicted"/>
<dbReference type="Pfam" id="PF05056">
    <property type="entry name" value="DUF674"/>
    <property type="match status" value="3"/>
</dbReference>
<evidence type="ECO:0008006" key="2">
    <source>
        <dbReference type="Google" id="ProtNLM"/>
    </source>
</evidence>